<feature type="region of interest" description="Disordered" evidence="1">
    <location>
        <begin position="82"/>
        <end position="101"/>
    </location>
</feature>
<protein>
    <recommendedName>
        <fullName evidence="5">Type VII secretion integral membrane protein EccD</fullName>
    </recommendedName>
</protein>
<feature type="transmembrane region" description="Helical" evidence="2">
    <location>
        <begin position="182"/>
        <end position="201"/>
    </location>
</feature>
<feature type="transmembrane region" description="Helical" evidence="2">
    <location>
        <begin position="364"/>
        <end position="382"/>
    </location>
</feature>
<name>A0ABV3SZQ4_9ACTN</name>
<accession>A0ABV3SZQ4</accession>
<dbReference type="RefSeq" id="WP_367993791.1">
    <property type="nucleotide sequence ID" value="NZ_JBFPJR010000014.1"/>
</dbReference>
<feature type="transmembrane region" description="Helical" evidence="2">
    <location>
        <begin position="388"/>
        <end position="409"/>
    </location>
</feature>
<feature type="transmembrane region" description="Helical" evidence="2">
    <location>
        <begin position="336"/>
        <end position="352"/>
    </location>
</feature>
<feature type="transmembrane region" description="Helical" evidence="2">
    <location>
        <begin position="159"/>
        <end position="176"/>
    </location>
</feature>
<evidence type="ECO:0000256" key="1">
    <source>
        <dbReference type="SAM" id="MobiDB-lite"/>
    </source>
</evidence>
<sequence>MTRQSAMVGGALAVTVHGPDGVLDLVVPADAEASDVAREYAAQLGLSAVPTLRDCRGERFSPSEELSVRGVTSGDVLVVESGAAAPRRTPRRRPADPQSQGPAEALSALWVALAAGVAGLAGWAGAHSSGARHDTAVVLLGIAALIGLVPSGALGPRRAVAAPVFAGAAAFVVAWSPDPERAPTVIGVSALVAGVVAALARAVDRRAEEALRVWVVAGVAVFVVTCACALLGAAPEVPWGLLLVGSVLAARLVPSYAVDVPDATLIDLERLAVTAWSARARPAGRRGRTIVPVALVAEVAARGARTLTAAAWAVLALAGLSAPMLLATATDPVDRVGARIVVIAGACALLLAARSHRHAAPRALLRTAGVLTGAVGLAQVIAHAGDGVVVTLGIVAVVIGVLVVVAAVATGRGWRSVWWAARADLVEGLAGAVTIGTLVVAVGLFRHLWESGFGV</sequence>
<feature type="transmembrane region" description="Helical" evidence="2">
    <location>
        <begin position="213"/>
        <end position="233"/>
    </location>
</feature>
<dbReference type="EMBL" id="JBFPJR010000014">
    <property type="protein sequence ID" value="MEX0427939.1"/>
    <property type="molecule type" value="Genomic_DNA"/>
</dbReference>
<keyword evidence="2" id="KW-1133">Transmembrane helix</keyword>
<keyword evidence="2" id="KW-0812">Transmembrane</keyword>
<organism evidence="3 4">
    <name type="scientific">Nocardioides eburneus</name>
    <dbReference type="NCBI Taxonomy" id="3231482"/>
    <lineage>
        <taxon>Bacteria</taxon>
        <taxon>Bacillati</taxon>
        <taxon>Actinomycetota</taxon>
        <taxon>Actinomycetes</taxon>
        <taxon>Propionibacteriales</taxon>
        <taxon>Nocardioidaceae</taxon>
        <taxon>Nocardioides</taxon>
    </lineage>
</organism>
<feature type="transmembrane region" description="Helical" evidence="2">
    <location>
        <begin position="136"/>
        <end position="154"/>
    </location>
</feature>
<feature type="transmembrane region" description="Helical" evidence="2">
    <location>
        <begin position="101"/>
        <end position="124"/>
    </location>
</feature>
<reference evidence="3 4" key="1">
    <citation type="submission" date="2024-07" db="EMBL/GenBank/DDBJ databases">
        <authorList>
            <person name="Lee S."/>
            <person name="Kang M."/>
        </authorList>
    </citation>
    <scope>NUCLEOTIDE SEQUENCE [LARGE SCALE GENOMIC DNA]</scope>
    <source>
        <strain evidence="3 4">DS6</strain>
    </source>
</reference>
<evidence type="ECO:0000313" key="4">
    <source>
        <dbReference type="Proteomes" id="UP001556631"/>
    </source>
</evidence>
<feature type="transmembrane region" description="Helical" evidence="2">
    <location>
        <begin position="309"/>
        <end position="330"/>
    </location>
</feature>
<keyword evidence="2" id="KW-0472">Membrane</keyword>
<evidence type="ECO:0000256" key="2">
    <source>
        <dbReference type="SAM" id="Phobius"/>
    </source>
</evidence>
<proteinExistence type="predicted"/>
<dbReference type="Proteomes" id="UP001556631">
    <property type="component" value="Unassembled WGS sequence"/>
</dbReference>
<gene>
    <name evidence="3" type="ORF">AB3X52_09940</name>
</gene>
<comment type="caution">
    <text evidence="3">The sequence shown here is derived from an EMBL/GenBank/DDBJ whole genome shotgun (WGS) entry which is preliminary data.</text>
</comment>
<feature type="transmembrane region" description="Helical" evidence="2">
    <location>
        <begin position="429"/>
        <end position="449"/>
    </location>
</feature>
<evidence type="ECO:0008006" key="5">
    <source>
        <dbReference type="Google" id="ProtNLM"/>
    </source>
</evidence>
<evidence type="ECO:0000313" key="3">
    <source>
        <dbReference type="EMBL" id="MEX0427939.1"/>
    </source>
</evidence>
<keyword evidence="4" id="KW-1185">Reference proteome</keyword>